<comment type="function">
    <text evidence="1">Multidrug efflux pump.</text>
</comment>
<evidence type="ECO:0000256" key="10">
    <source>
        <dbReference type="ARBA" id="ARBA00023065"/>
    </source>
</evidence>
<name>A0A412G2Y6_9FIRM</name>
<accession>A0A412G2Y6</accession>
<feature type="transmembrane region" description="Helical" evidence="13">
    <location>
        <begin position="97"/>
        <end position="125"/>
    </location>
</feature>
<gene>
    <name evidence="14" type="ORF">DWY25_06965</name>
</gene>
<dbReference type="InterPro" id="IPR048279">
    <property type="entry name" value="MdtK-like"/>
</dbReference>
<evidence type="ECO:0000256" key="13">
    <source>
        <dbReference type="SAM" id="Phobius"/>
    </source>
</evidence>
<evidence type="ECO:0000256" key="6">
    <source>
        <dbReference type="ARBA" id="ARBA00022449"/>
    </source>
</evidence>
<feature type="transmembrane region" description="Helical" evidence="13">
    <location>
        <begin position="168"/>
        <end position="188"/>
    </location>
</feature>
<dbReference type="PANTHER" id="PTHR43298:SF2">
    <property type="entry name" value="FMN_FAD EXPORTER YEEO-RELATED"/>
    <property type="match status" value="1"/>
</dbReference>
<keyword evidence="11 13" id="KW-0472">Membrane</keyword>
<evidence type="ECO:0000313" key="15">
    <source>
        <dbReference type="Proteomes" id="UP000284178"/>
    </source>
</evidence>
<comment type="similarity">
    <text evidence="3">Belongs to the multi antimicrobial extrusion (MATE) (TC 2.A.66.1) family.</text>
</comment>
<comment type="subcellular location">
    <subcellularLocation>
        <location evidence="2">Cell membrane</location>
        <topology evidence="2">Multi-pass membrane protein</topology>
    </subcellularLocation>
</comment>
<evidence type="ECO:0000256" key="1">
    <source>
        <dbReference type="ARBA" id="ARBA00003408"/>
    </source>
</evidence>
<evidence type="ECO:0000256" key="5">
    <source>
        <dbReference type="ARBA" id="ARBA00022448"/>
    </source>
</evidence>
<dbReference type="EMBL" id="QRUP01000007">
    <property type="protein sequence ID" value="RGR74823.1"/>
    <property type="molecule type" value="Genomic_DNA"/>
</dbReference>
<feature type="transmembrane region" description="Helical" evidence="13">
    <location>
        <begin position="200"/>
        <end position="219"/>
    </location>
</feature>
<feature type="transmembrane region" description="Helical" evidence="13">
    <location>
        <begin position="400"/>
        <end position="421"/>
    </location>
</feature>
<feature type="transmembrane region" description="Helical" evidence="13">
    <location>
        <begin position="14"/>
        <end position="31"/>
    </location>
</feature>
<keyword evidence="15" id="KW-1185">Reference proteome</keyword>
<dbReference type="AlphaFoldDB" id="A0A412G2Y6"/>
<dbReference type="GO" id="GO:0006811">
    <property type="term" value="P:monoatomic ion transport"/>
    <property type="evidence" value="ECO:0007669"/>
    <property type="project" value="UniProtKB-KW"/>
</dbReference>
<dbReference type="NCBIfam" id="TIGR00797">
    <property type="entry name" value="matE"/>
    <property type="match status" value="1"/>
</dbReference>
<keyword evidence="10" id="KW-0406">Ion transport</keyword>
<feature type="transmembrane region" description="Helical" evidence="13">
    <location>
        <begin position="60"/>
        <end position="85"/>
    </location>
</feature>
<organism evidence="14 15">
    <name type="scientific">Holdemania filiformis</name>
    <dbReference type="NCBI Taxonomy" id="61171"/>
    <lineage>
        <taxon>Bacteria</taxon>
        <taxon>Bacillati</taxon>
        <taxon>Bacillota</taxon>
        <taxon>Erysipelotrichia</taxon>
        <taxon>Erysipelotrichales</taxon>
        <taxon>Erysipelotrichaceae</taxon>
        <taxon>Holdemania</taxon>
    </lineage>
</organism>
<sequence>MQRSKSRWIGDRQFYRTALAVGIPLMFQQLITSSVNLVDNLMVGQLGNEALSGVAAVNRFTMIAIFAVNGLLAAAAIFIAQFWGAEDSERMKQTFRFSLLAAGLILIPFWLAEALAPALILGFFTNVPEVVAAGSRYMVMAAWTLPPTALSLTAASAMRAAGEPRLPLVISASAVLINTLLNYVLIFGQFGFPALGVQGAALATVIARLMEAALYLYFLKRRPFAFKTRLGDLLSIPRSLAWTIFKKALPLALNELMWSLGMATLFKFYSQRGPEVMAGYSIANTISDLFFVLFGGLATATTILVSKPLGADRMEEARDRAYQLLAFAVFLAVLFSFLMFGSSFVVPSWYQVSTQAKQIAAQMLRVMAVMFWTYTANTQCYFILRAGGDTRSTLFVDSGFMWLINLPLIGMLTYFTGLNIMQMYLIGQMTELAKLTLAYHLVRKEKWLVNLTE</sequence>
<dbReference type="InterPro" id="IPR002528">
    <property type="entry name" value="MATE_fam"/>
</dbReference>
<dbReference type="GeneID" id="83015144"/>
<proteinExistence type="inferred from homology"/>
<dbReference type="GO" id="GO:0005886">
    <property type="term" value="C:plasma membrane"/>
    <property type="evidence" value="ECO:0007669"/>
    <property type="project" value="UniProtKB-SubCell"/>
</dbReference>
<feature type="transmembrane region" description="Helical" evidence="13">
    <location>
        <begin position="289"/>
        <end position="309"/>
    </location>
</feature>
<reference evidence="14 15" key="1">
    <citation type="submission" date="2018-08" db="EMBL/GenBank/DDBJ databases">
        <title>A genome reference for cultivated species of the human gut microbiota.</title>
        <authorList>
            <person name="Zou Y."/>
            <person name="Xue W."/>
            <person name="Luo G."/>
        </authorList>
    </citation>
    <scope>NUCLEOTIDE SEQUENCE [LARGE SCALE GENOMIC DNA]</scope>
    <source>
        <strain evidence="14 15">AF24-29</strain>
    </source>
</reference>
<protein>
    <recommendedName>
        <fullName evidence="4">Probable multidrug resistance protein NorM</fullName>
    </recommendedName>
    <alternativeName>
        <fullName evidence="12">Multidrug-efflux transporter</fullName>
    </alternativeName>
</protein>
<keyword evidence="9 13" id="KW-1133">Transmembrane helix</keyword>
<evidence type="ECO:0000256" key="3">
    <source>
        <dbReference type="ARBA" id="ARBA00010199"/>
    </source>
</evidence>
<keyword evidence="7" id="KW-1003">Cell membrane</keyword>
<evidence type="ECO:0000256" key="12">
    <source>
        <dbReference type="ARBA" id="ARBA00031636"/>
    </source>
</evidence>
<evidence type="ECO:0000256" key="8">
    <source>
        <dbReference type="ARBA" id="ARBA00022692"/>
    </source>
</evidence>
<keyword evidence="8 13" id="KW-0812">Transmembrane</keyword>
<keyword evidence="5" id="KW-0813">Transport</keyword>
<evidence type="ECO:0000256" key="11">
    <source>
        <dbReference type="ARBA" id="ARBA00023136"/>
    </source>
</evidence>
<dbReference type="PANTHER" id="PTHR43298">
    <property type="entry name" value="MULTIDRUG RESISTANCE PROTEIN NORM-RELATED"/>
    <property type="match status" value="1"/>
</dbReference>
<dbReference type="PIRSF" id="PIRSF006603">
    <property type="entry name" value="DinF"/>
    <property type="match status" value="1"/>
</dbReference>
<dbReference type="GO" id="GO:0042910">
    <property type="term" value="F:xenobiotic transmembrane transporter activity"/>
    <property type="evidence" value="ECO:0007669"/>
    <property type="project" value="InterPro"/>
</dbReference>
<dbReference type="RefSeq" id="WP_117894631.1">
    <property type="nucleotide sequence ID" value="NZ_CABJCV010000007.1"/>
</dbReference>
<evidence type="ECO:0000256" key="4">
    <source>
        <dbReference type="ARBA" id="ARBA00020268"/>
    </source>
</evidence>
<evidence type="ECO:0000256" key="2">
    <source>
        <dbReference type="ARBA" id="ARBA00004651"/>
    </source>
</evidence>
<evidence type="ECO:0000313" key="14">
    <source>
        <dbReference type="EMBL" id="RGR74823.1"/>
    </source>
</evidence>
<evidence type="ECO:0000256" key="7">
    <source>
        <dbReference type="ARBA" id="ARBA00022475"/>
    </source>
</evidence>
<feature type="transmembrane region" description="Helical" evidence="13">
    <location>
        <begin position="321"/>
        <end position="340"/>
    </location>
</feature>
<evidence type="ECO:0000256" key="9">
    <source>
        <dbReference type="ARBA" id="ARBA00022989"/>
    </source>
</evidence>
<keyword evidence="6" id="KW-0050">Antiport</keyword>
<feature type="transmembrane region" description="Helical" evidence="13">
    <location>
        <begin position="137"/>
        <end position="156"/>
    </location>
</feature>
<dbReference type="InterPro" id="IPR050222">
    <property type="entry name" value="MATE_MdtK"/>
</dbReference>
<comment type="caution">
    <text evidence="14">The sequence shown here is derived from an EMBL/GenBank/DDBJ whole genome shotgun (WGS) entry which is preliminary data.</text>
</comment>
<dbReference type="Pfam" id="PF01554">
    <property type="entry name" value="MatE"/>
    <property type="match status" value="2"/>
</dbReference>
<dbReference type="Proteomes" id="UP000284178">
    <property type="component" value="Unassembled WGS sequence"/>
</dbReference>
<dbReference type="GO" id="GO:0015297">
    <property type="term" value="F:antiporter activity"/>
    <property type="evidence" value="ECO:0007669"/>
    <property type="project" value="UniProtKB-KW"/>
</dbReference>